<dbReference type="FunFam" id="1.10.630.10:FF:000012">
    <property type="entry name" value="Cytochrome P450 family protein"/>
    <property type="match status" value="3"/>
</dbReference>
<name>A0AAW0IWN1_QUESU</name>
<dbReference type="GO" id="GO:0005506">
    <property type="term" value="F:iron ion binding"/>
    <property type="evidence" value="ECO:0007669"/>
    <property type="project" value="InterPro"/>
</dbReference>
<accession>A0AAW0IWN1</accession>
<dbReference type="EMBL" id="PKMF04000809">
    <property type="protein sequence ID" value="KAK7818820.1"/>
    <property type="molecule type" value="Genomic_DNA"/>
</dbReference>
<evidence type="ECO:0000256" key="5">
    <source>
        <dbReference type="ARBA" id="ARBA00022692"/>
    </source>
</evidence>
<comment type="subcellular location">
    <subcellularLocation>
        <location evidence="2">Membrane</location>
        <topology evidence="2">Single-pass membrane protein</topology>
    </subcellularLocation>
</comment>
<feature type="transmembrane region" description="Helical" evidence="13">
    <location>
        <begin position="410"/>
        <end position="432"/>
    </location>
</feature>
<keyword evidence="8" id="KW-0560">Oxidoreductase</keyword>
<dbReference type="Pfam" id="PF00067">
    <property type="entry name" value="p450"/>
    <property type="match status" value="3"/>
</dbReference>
<dbReference type="Proteomes" id="UP000237347">
    <property type="component" value="Unassembled WGS sequence"/>
</dbReference>
<feature type="non-terminal residue" evidence="14">
    <location>
        <position position="1319"/>
    </location>
</feature>
<comment type="similarity">
    <text evidence="3">Belongs to the cytochrome P450 family.</text>
</comment>
<keyword evidence="11 13" id="KW-0472">Membrane</keyword>
<dbReference type="InterPro" id="IPR036396">
    <property type="entry name" value="Cyt_P450_sf"/>
</dbReference>
<organism evidence="14 15">
    <name type="scientific">Quercus suber</name>
    <name type="common">Cork oak</name>
    <dbReference type="NCBI Taxonomy" id="58331"/>
    <lineage>
        <taxon>Eukaryota</taxon>
        <taxon>Viridiplantae</taxon>
        <taxon>Streptophyta</taxon>
        <taxon>Embryophyta</taxon>
        <taxon>Tracheophyta</taxon>
        <taxon>Spermatophyta</taxon>
        <taxon>Magnoliopsida</taxon>
        <taxon>eudicotyledons</taxon>
        <taxon>Gunneridae</taxon>
        <taxon>Pentapetalae</taxon>
        <taxon>rosids</taxon>
        <taxon>fabids</taxon>
        <taxon>Fagales</taxon>
        <taxon>Fagaceae</taxon>
        <taxon>Quercus</taxon>
    </lineage>
</organism>
<dbReference type="PROSITE" id="PS00086">
    <property type="entry name" value="CYTOCHROME_P450"/>
    <property type="match status" value="2"/>
</dbReference>
<reference evidence="14 15" key="1">
    <citation type="journal article" date="2018" name="Sci. Data">
        <title>The draft genome sequence of cork oak.</title>
        <authorList>
            <person name="Ramos A.M."/>
            <person name="Usie A."/>
            <person name="Barbosa P."/>
            <person name="Barros P.M."/>
            <person name="Capote T."/>
            <person name="Chaves I."/>
            <person name="Simoes F."/>
            <person name="Abreu I."/>
            <person name="Carrasquinho I."/>
            <person name="Faro C."/>
            <person name="Guimaraes J.B."/>
            <person name="Mendonca D."/>
            <person name="Nobrega F."/>
            <person name="Rodrigues L."/>
            <person name="Saibo N.J.M."/>
            <person name="Varela M.C."/>
            <person name="Egas C."/>
            <person name="Matos J."/>
            <person name="Miguel C.M."/>
            <person name="Oliveira M.M."/>
            <person name="Ricardo C.P."/>
            <person name="Goncalves S."/>
        </authorList>
    </citation>
    <scope>NUCLEOTIDE SEQUENCE [LARGE SCALE GENOMIC DNA]</scope>
    <source>
        <strain evidence="15">cv. HL8</strain>
    </source>
</reference>
<proteinExistence type="inferred from homology"/>
<dbReference type="GO" id="GO:0016020">
    <property type="term" value="C:membrane"/>
    <property type="evidence" value="ECO:0007669"/>
    <property type="project" value="UniProtKB-SubCell"/>
</dbReference>
<dbReference type="PANTHER" id="PTHR24298">
    <property type="entry name" value="FLAVONOID 3'-MONOOXYGENASE-RELATED"/>
    <property type="match status" value="1"/>
</dbReference>
<keyword evidence="6 12" id="KW-0479">Metal-binding</keyword>
<evidence type="ECO:0000256" key="4">
    <source>
        <dbReference type="ARBA" id="ARBA00022617"/>
    </source>
</evidence>
<dbReference type="PRINTS" id="PR00463">
    <property type="entry name" value="EP450I"/>
</dbReference>
<dbReference type="PRINTS" id="PR00385">
    <property type="entry name" value="P450"/>
</dbReference>
<keyword evidence="4 12" id="KW-0349">Heme</keyword>
<dbReference type="InterPro" id="IPR051103">
    <property type="entry name" value="Plant_metabolite_P450s"/>
</dbReference>
<evidence type="ECO:0000256" key="3">
    <source>
        <dbReference type="ARBA" id="ARBA00010617"/>
    </source>
</evidence>
<dbReference type="PANTHER" id="PTHR24298:SF800">
    <property type="entry name" value="CYTOCHROME P450 89A2-RELATED"/>
    <property type="match status" value="1"/>
</dbReference>
<evidence type="ECO:0000256" key="12">
    <source>
        <dbReference type="PIRSR" id="PIRSR602401-1"/>
    </source>
</evidence>
<keyword evidence="10" id="KW-0503">Monooxygenase</keyword>
<dbReference type="SUPFAM" id="SSF48264">
    <property type="entry name" value="Cytochrome P450"/>
    <property type="match status" value="3"/>
</dbReference>
<feature type="binding site" description="axial binding residue" evidence="12">
    <location>
        <position position="866"/>
    </location>
    <ligand>
        <name>heme</name>
        <dbReference type="ChEBI" id="CHEBI:30413"/>
    </ligand>
    <ligandPart>
        <name>Fe</name>
        <dbReference type="ChEBI" id="CHEBI:18248"/>
    </ligandPart>
</feature>
<evidence type="ECO:0000256" key="10">
    <source>
        <dbReference type="ARBA" id="ARBA00023033"/>
    </source>
</evidence>
<evidence type="ECO:0000313" key="14">
    <source>
        <dbReference type="EMBL" id="KAK7818820.1"/>
    </source>
</evidence>
<dbReference type="InterPro" id="IPR001128">
    <property type="entry name" value="Cyt_P450"/>
</dbReference>
<gene>
    <name evidence="14" type="primary">CYP89A2_3</name>
    <name evidence="14" type="ORF">CFP56_040910</name>
</gene>
<evidence type="ECO:0000256" key="8">
    <source>
        <dbReference type="ARBA" id="ARBA00023002"/>
    </source>
</evidence>
<keyword evidence="9 12" id="KW-0408">Iron</keyword>
<feature type="transmembrane region" description="Helical" evidence="13">
    <location>
        <begin position="6"/>
        <end position="25"/>
    </location>
</feature>
<comment type="cofactor">
    <cofactor evidence="1 12">
        <name>heme</name>
        <dbReference type="ChEBI" id="CHEBI:30413"/>
    </cofactor>
</comment>
<evidence type="ECO:0000256" key="7">
    <source>
        <dbReference type="ARBA" id="ARBA00022989"/>
    </source>
</evidence>
<evidence type="ECO:0000256" key="1">
    <source>
        <dbReference type="ARBA" id="ARBA00001971"/>
    </source>
</evidence>
<dbReference type="GO" id="GO:0016709">
    <property type="term" value="F:oxidoreductase activity, acting on paired donors, with incorporation or reduction of molecular oxygen, NAD(P)H as one donor, and incorporation of one atom of oxygen"/>
    <property type="evidence" value="ECO:0007669"/>
    <property type="project" value="TreeGrafter"/>
</dbReference>
<dbReference type="InterPro" id="IPR017972">
    <property type="entry name" value="Cyt_P450_CS"/>
</dbReference>
<comment type="caution">
    <text evidence="14">The sequence shown here is derived from an EMBL/GenBank/DDBJ whole genome shotgun (WGS) entry which is preliminary data.</text>
</comment>
<evidence type="ECO:0000256" key="2">
    <source>
        <dbReference type="ARBA" id="ARBA00004167"/>
    </source>
</evidence>
<evidence type="ECO:0000256" key="11">
    <source>
        <dbReference type="ARBA" id="ARBA00023136"/>
    </source>
</evidence>
<protein>
    <submittedName>
        <fullName evidence="14">Cytochrome p450 89a2</fullName>
    </submittedName>
</protein>
<evidence type="ECO:0000256" key="9">
    <source>
        <dbReference type="ARBA" id="ARBA00023004"/>
    </source>
</evidence>
<sequence length="1319" mass="152182">METCFIILISLCVSAILKSLFNLLIQKRNKLPPGPFNIPILSNFLMLRKPFSELEHIIRKLHAKYGPIITIYIGFRPAIFIANRSLAHKALVQNGAVFADRPPALPTNALISSNQHNINSASYGPKWRLFRRNLSSQILHSSRVKSYSHARKWVLDILLNRLGSNSKSSEPIVVKDHFQYSMFCLLVLMCFGDKLDESQIKKIEDVQRRLLLSFGRFRILNFLPSISKIIFRKRWEELFEIRRDRNAVLIPLIKARRKVKQGRQSKVKEDKDNDDEFVLSYVDTLLELELPEEKRKLEEEEMVSLCSEFLDAGTDTTSTALEWIMANLVKYPQIQERLIVEIKGIVGDRGKEVKEEDLNKMPYLKAVVLEGLRRHPPGHFVVPHAVTEDVVLDGYLVPKKATLNFMKMETCFIILISLCVSAILKSLFNLLIQKRNKLPPGPFNIPILSNFLMLRKPFSELEHIIRKLHAKYGPIITIYIGFRPAIFIANRSLAHKALVQNGAVFADRPPALPTNALISSNQHNINSASYGPKWRLFRRNLSSQILHSSRVKSYSHARKWVLDILLNRLGSNSKSSEPIVVKDHFQYSMFCLLVLMCFGDKLDESQIKKIEDVQRRLLLSFGRFRILNFLPSISKIIFRKRWEELFEIRRDRNAVLIPLIKARRKVKQGRQSKVKEDKDNDDEFVLSYVDTLLELELPEEKRKLEEEEMVSLCSEFLDAGTDTTSTALEWIMANLVKYPQIQERLIVEIKGIVGDRGKEVKEEDLNKMPYLKAVVLEGLRRHPPGHFVVPHAVTEDVVLDGYLVPKKATLNFMVAEMGWDPKVWEDPMAFKPERFLSGGDGGGEVFDITGSREIKMMPFGVGRRICPGSGLAMLHLEYFVANLVWNFEWKAVDGDEVDLSEKQEFTMLPPGPHTIPLIGNFLWLRKPFSELQHNISSAYYGPTWRLFRRNLSSEIFHPSRVKSYCRSRKWVLDILLNRLDSQSKSGKKIVVKEDFKYSMFCLLVLVCLGDKLEETQIKKIEEVHHRLLLSFGRFNILNFWPSIGRIVFRKRWEELFQIRRNLDAVLRPLVEARRKVRLERHSKVKEDKNSDGDDEFVVSYVDTLLDLELPEEKRKLSEEEMVSLCTEFLIAGTDTTSTVLEWIMANMLKYPQIQERLFVEIKGIVGDGEKEVKEEDLNKMPYLKAVVLEGLRRHPPGHFVLPHSMTEDVVLDGYLVPKNATLNFMVAEMGRDPRVWEDPMAFKPERFFNGGDGKGEVFDIRGIKEIKMMPFGAGRKICPGSSFAMLHLEYFVANLVSNFEWKAVDGDEIDLSEKLEFTM</sequence>
<dbReference type="Gene3D" id="1.10.630.10">
    <property type="entry name" value="Cytochrome P450"/>
    <property type="match status" value="3"/>
</dbReference>
<dbReference type="CDD" id="cd11075">
    <property type="entry name" value="CYP77_89"/>
    <property type="match status" value="3"/>
</dbReference>
<evidence type="ECO:0000256" key="13">
    <source>
        <dbReference type="SAM" id="Phobius"/>
    </source>
</evidence>
<evidence type="ECO:0000256" key="6">
    <source>
        <dbReference type="ARBA" id="ARBA00022723"/>
    </source>
</evidence>
<dbReference type="InterPro" id="IPR002401">
    <property type="entry name" value="Cyt_P450_E_grp-I"/>
</dbReference>
<dbReference type="GO" id="GO:0020037">
    <property type="term" value="F:heme binding"/>
    <property type="evidence" value="ECO:0007669"/>
    <property type="project" value="InterPro"/>
</dbReference>
<keyword evidence="7 13" id="KW-1133">Transmembrane helix</keyword>
<evidence type="ECO:0000313" key="15">
    <source>
        <dbReference type="Proteomes" id="UP000237347"/>
    </source>
</evidence>
<keyword evidence="15" id="KW-1185">Reference proteome</keyword>
<keyword evidence="5 13" id="KW-0812">Transmembrane</keyword>